<protein>
    <submittedName>
        <fullName evidence="1">Uncharacterized protein</fullName>
    </submittedName>
</protein>
<comment type="caution">
    <text evidence="1">The sequence shown here is derived from an EMBL/GenBank/DDBJ whole genome shotgun (WGS) entry which is preliminary data.</text>
</comment>
<dbReference type="Proteomes" id="UP001187192">
    <property type="component" value="Unassembled WGS sequence"/>
</dbReference>
<evidence type="ECO:0000313" key="2">
    <source>
        <dbReference type="Proteomes" id="UP001187192"/>
    </source>
</evidence>
<gene>
    <name evidence="1" type="ORF">TIFTF001_039243</name>
</gene>
<reference evidence="1" key="1">
    <citation type="submission" date="2023-07" db="EMBL/GenBank/DDBJ databases">
        <title>draft genome sequence of fig (Ficus carica).</title>
        <authorList>
            <person name="Takahashi T."/>
            <person name="Nishimura K."/>
        </authorList>
    </citation>
    <scope>NUCLEOTIDE SEQUENCE</scope>
</reference>
<dbReference type="EMBL" id="BTGU01001060">
    <property type="protein sequence ID" value="GMN70201.1"/>
    <property type="molecule type" value="Genomic_DNA"/>
</dbReference>
<evidence type="ECO:0000313" key="1">
    <source>
        <dbReference type="EMBL" id="GMN70201.1"/>
    </source>
</evidence>
<keyword evidence="2" id="KW-1185">Reference proteome</keyword>
<sequence length="114" mass="12333">MRGSNFVWTKENAELEGQKVSGRGKQCGPVGTGKGLVEDSISGGLVKCAAARWSKGKYGSFCLRIASIQEELGELYSGELTVAGWNLIRGLEMQLDQLLSLRNTIDNSRLEVIG</sequence>
<proteinExistence type="predicted"/>
<organism evidence="1 2">
    <name type="scientific">Ficus carica</name>
    <name type="common">Common fig</name>
    <dbReference type="NCBI Taxonomy" id="3494"/>
    <lineage>
        <taxon>Eukaryota</taxon>
        <taxon>Viridiplantae</taxon>
        <taxon>Streptophyta</taxon>
        <taxon>Embryophyta</taxon>
        <taxon>Tracheophyta</taxon>
        <taxon>Spermatophyta</taxon>
        <taxon>Magnoliopsida</taxon>
        <taxon>eudicotyledons</taxon>
        <taxon>Gunneridae</taxon>
        <taxon>Pentapetalae</taxon>
        <taxon>rosids</taxon>
        <taxon>fabids</taxon>
        <taxon>Rosales</taxon>
        <taxon>Moraceae</taxon>
        <taxon>Ficeae</taxon>
        <taxon>Ficus</taxon>
    </lineage>
</organism>
<accession>A0AA88EE64</accession>
<dbReference type="AlphaFoldDB" id="A0AA88EE64"/>
<name>A0AA88EE64_FICCA</name>